<comment type="caution">
    <text evidence="2">The sequence shown here is derived from an EMBL/GenBank/DDBJ whole genome shotgun (WGS) entry which is preliminary data.</text>
</comment>
<keyword evidence="3" id="KW-1185">Reference proteome</keyword>
<dbReference type="AlphaFoldDB" id="A0A0A0EDW3"/>
<keyword evidence="1" id="KW-0472">Membrane</keyword>
<name>A0A0A0EDW3_9RHOB</name>
<keyword evidence="1" id="KW-1133">Transmembrane helix</keyword>
<keyword evidence="1" id="KW-0812">Transmembrane</keyword>
<gene>
    <name evidence="2" type="ORF">ATO9_11500</name>
</gene>
<accession>A0A0A0EDW3</accession>
<protein>
    <submittedName>
        <fullName evidence="2">Glyceraldehyde-3-phosphate dehydrogenase</fullName>
    </submittedName>
</protein>
<evidence type="ECO:0000313" key="2">
    <source>
        <dbReference type="EMBL" id="KGM48268.1"/>
    </source>
</evidence>
<dbReference type="RefSeq" id="WP_043748857.1">
    <property type="nucleotide sequence ID" value="NZ_AQQX01000004.1"/>
</dbReference>
<dbReference type="EMBL" id="AQQX01000004">
    <property type="protein sequence ID" value="KGM48268.1"/>
    <property type="molecule type" value="Genomic_DNA"/>
</dbReference>
<dbReference type="eggNOG" id="ENOG5030Q4M">
    <property type="taxonomic scope" value="Bacteria"/>
</dbReference>
<proteinExistence type="predicted"/>
<feature type="transmembrane region" description="Helical" evidence="1">
    <location>
        <begin position="6"/>
        <end position="24"/>
    </location>
</feature>
<evidence type="ECO:0000313" key="3">
    <source>
        <dbReference type="Proteomes" id="UP000030004"/>
    </source>
</evidence>
<reference evidence="2 3" key="1">
    <citation type="journal article" date="2015" name="Antonie Van Leeuwenhoek">
        <title>Pseudooceanicola atlanticus gen. nov. sp. nov., isolated from surface seawater of the Atlantic Ocean and reclassification of Oceanicola batsensis, Oceanicola marinus, Oceanicola nitratireducens, Oceanicola nanhaiensis, Oceanicola antarcticus and Oceanicola flagellatus, as Pseudooceanicola batsensis comb. nov., Pseudooceanicola marinus comb. nov., Pseudooceanicola nitratireducens comb. nov., Pseudooceanicola nanhaiensis comb. nov., Pseudooceanicola antarcticus comb. nov., and Pseudooceanicola flagellatus comb. nov.</title>
        <authorList>
            <person name="Lai Q."/>
            <person name="Li G."/>
            <person name="Liu X."/>
            <person name="Du Y."/>
            <person name="Sun F."/>
            <person name="Shao Z."/>
        </authorList>
    </citation>
    <scope>NUCLEOTIDE SEQUENCE [LARGE SCALE GENOMIC DNA]</scope>
    <source>
        <strain evidence="2 3">22II-s11g</strain>
    </source>
</reference>
<dbReference type="Proteomes" id="UP000030004">
    <property type="component" value="Unassembled WGS sequence"/>
</dbReference>
<organism evidence="2 3">
    <name type="scientific">Pseudooceanicola atlanticus</name>
    <dbReference type="NCBI Taxonomy" id="1461694"/>
    <lineage>
        <taxon>Bacteria</taxon>
        <taxon>Pseudomonadati</taxon>
        <taxon>Pseudomonadota</taxon>
        <taxon>Alphaproteobacteria</taxon>
        <taxon>Rhodobacterales</taxon>
        <taxon>Paracoccaceae</taxon>
        <taxon>Pseudooceanicola</taxon>
    </lineage>
</organism>
<sequence>MTNPIALVLGAIILALVFVDWQLFDWTYGLFLARKFAELLEWIAFWR</sequence>
<evidence type="ECO:0000256" key="1">
    <source>
        <dbReference type="SAM" id="Phobius"/>
    </source>
</evidence>
<dbReference type="STRING" id="1461694.ATO9_11500"/>